<dbReference type="EC" id="4.1.3.30" evidence="2"/>
<gene>
    <name evidence="5" type="ORF">AC579_7238</name>
</gene>
<accession>A0A139IF42</accession>
<dbReference type="SUPFAM" id="SSF51621">
    <property type="entry name" value="Phosphoenolpyruvate/pyruvate domain"/>
    <property type="match status" value="1"/>
</dbReference>
<evidence type="ECO:0000256" key="2">
    <source>
        <dbReference type="ARBA" id="ARBA00012260"/>
    </source>
</evidence>
<feature type="region of interest" description="Disordered" evidence="4">
    <location>
        <begin position="144"/>
        <end position="171"/>
    </location>
</feature>
<name>A0A139IF42_9PEZI</name>
<dbReference type="OrthoDB" id="4078635at2759"/>
<dbReference type="GO" id="GO:0046421">
    <property type="term" value="F:methylisocitrate lyase activity"/>
    <property type="evidence" value="ECO:0007669"/>
    <property type="project" value="UniProtKB-EC"/>
</dbReference>
<evidence type="ECO:0000256" key="3">
    <source>
        <dbReference type="ARBA" id="ARBA00023239"/>
    </source>
</evidence>
<evidence type="ECO:0000256" key="4">
    <source>
        <dbReference type="SAM" id="MobiDB-lite"/>
    </source>
</evidence>
<evidence type="ECO:0000313" key="5">
    <source>
        <dbReference type="EMBL" id="KXT13289.1"/>
    </source>
</evidence>
<dbReference type="AlphaFoldDB" id="A0A139IF42"/>
<evidence type="ECO:0000313" key="6">
    <source>
        <dbReference type="Proteomes" id="UP000073492"/>
    </source>
</evidence>
<dbReference type="EMBL" id="LFZO01000122">
    <property type="protein sequence ID" value="KXT13289.1"/>
    <property type="molecule type" value="Genomic_DNA"/>
</dbReference>
<reference evidence="5 6" key="1">
    <citation type="submission" date="2015-07" db="EMBL/GenBank/DDBJ databases">
        <title>Comparative genomics of the Sigatoka disease complex on banana suggests a link between parallel evolutionary changes in Pseudocercospora fijiensis and Pseudocercospora eumusae and increased virulence on the banana host.</title>
        <authorList>
            <person name="Chang T.-C."/>
            <person name="Salvucci A."/>
            <person name="Crous P.W."/>
            <person name="Stergiopoulos I."/>
        </authorList>
    </citation>
    <scope>NUCLEOTIDE SEQUENCE [LARGE SCALE GENOMIC DNA]</scope>
    <source>
        <strain evidence="5 6">CBS 116634</strain>
    </source>
</reference>
<dbReference type="GO" id="GO:0004451">
    <property type="term" value="F:isocitrate lyase activity"/>
    <property type="evidence" value="ECO:0007669"/>
    <property type="project" value="InterPro"/>
</dbReference>
<dbReference type="STRING" id="113226.A0A139IF42"/>
<protein>
    <recommendedName>
        <fullName evidence="2">methylisocitrate lyase</fullName>
        <ecNumber evidence="2">4.1.3.30</ecNumber>
    </recommendedName>
</protein>
<evidence type="ECO:0000256" key="1">
    <source>
        <dbReference type="ARBA" id="ARBA00005704"/>
    </source>
</evidence>
<comment type="caution">
    <text evidence="5">The sequence shown here is derived from an EMBL/GenBank/DDBJ whole genome shotgun (WGS) entry which is preliminary data.</text>
</comment>
<keyword evidence="6" id="KW-1185">Reference proteome</keyword>
<dbReference type="InterPro" id="IPR015813">
    <property type="entry name" value="Pyrv/PenolPyrv_kinase-like_dom"/>
</dbReference>
<proteinExistence type="inferred from homology"/>
<keyword evidence="3" id="KW-0456">Lyase</keyword>
<dbReference type="InterPro" id="IPR040442">
    <property type="entry name" value="Pyrv_kinase-like_dom_sf"/>
</dbReference>
<dbReference type="Pfam" id="PF00463">
    <property type="entry name" value="ICL"/>
    <property type="match status" value="1"/>
</dbReference>
<feature type="compositionally biased region" description="Polar residues" evidence="4">
    <location>
        <begin position="1"/>
        <end position="17"/>
    </location>
</feature>
<feature type="region of interest" description="Disordered" evidence="4">
    <location>
        <begin position="1"/>
        <end position="33"/>
    </location>
</feature>
<feature type="compositionally biased region" description="Basic and acidic residues" evidence="4">
    <location>
        <begin position="23"/>
        <end position="33"/>
    </location>
</feature>
<comment type="similarity">
    <text evidence="1">Belongs to the isocitrate lyase/PEP mutase superfamily. Isocitrate lyase family.</text>
</comment>
<sequence>MEPTRQPKSVSPAQTDPDNGGRSLDKQEMHDFHSSVRKRFPNRLFAFGYTDAYDIVRAGYSQEDVETFPQDIAKMGCVWQVQPIWATQGPSLHANQFAEKFKKGGIAGIYMRDVASPSITGMATGKYGKPTAQDRTPAALQSSMTFSRTKSMKARQRSTTSHKTSARCKGRRTATKSYEKCHKVISTAELLEMILLAFLETETQDVAAQKALLSVQKVSHSFEDVIKGSFKLQRALCFLPDLSKALPSDTALISPLLLPYGASRISRPIFPFVYTPGQFPFGPSSGAAFAIKIADKVLALGKNETWQ</sequence>
<dbReference type="GO" id="GO:0019752">
    <property type="term" value="P:carboxylic acid metabolic process"/>
    <property type="evidence" value="ECO:0007669"/>
    <property type="project" value="InterPro"/>
</dbReference>
<dbReference type="Gene3D" id="3.20.20.60">
    <property type="entry name" value="Phosphoenolpyruvate-binding domains"/>
    <property type="match status" value="1"/>
</dbReference>
<organism evidence="5 6">
    <name type="scientific">Pseudocercospora musae</name>
    <dbReference type="NCBI Taxonomy" id="113226"/>
    <lineage>
        <taxon>Eukaryota</taxon>
        <taxon>Fungi</taxon>
        <taxon>Dikarya</taxon>
        <taxon>Ascomycota</taxon>
        <taxon>Pezizomycotina</taxon>
        <taxon>Dothideomycetes</taxon>
        <taxon>Dothideomycetidae</taxon>
        <taxon>Mycosphaerellales</taxon>
        <taxon>Mycosphaerellaceae</taxon>
        <taxon>Pseudocercospora</taxon>
    </lineage>
</organism>
<dbReference type="InterPro" id="IPR006254">
    <property type="entry name" value="Isocitrate_lyase"/>
</dbReference>
<dbReference type="Proteomes" id="UP000073492">
    <property type="component" value="Unassembled WGS sequence"/>
</dbReference>